<feature type="region of interest" description="Disordered" evidence="1">
    <location>
        <begin position="1"/>
        <end position="56"/>
    </location>
</feature>
<evidence type="ECO:0000313" key="2">
    <source>
        <dbReference type="EMBL" id="KAF6028589.1"/>
    </source>
</evidence>
<proteinExistence type="predicted"/>
<sequence length="505" mass="58249">MSFRRGNSPARRPQSGRSTSTPNSWQQNRNLISSHPEPFYQPNYPPYPGAMPNMQQYPPGYCPPSFSYYPPPNYPPPRYAPAPIFPVPPQIPPLLPDPLLQHQGRFTPSSMTHHPPPQSPLGPRAPVPQPQKPKKTSTKILLLFFRSWFRHPRTRLQEQVYLTYLHLMKQSLNSHLPYRPTRKRKFLRKIKQRIKKNTQNVNQIAAPLHKTNSNKDTVTIPSSANSSRREREARSRDKLAKTQNYSSSSKKGGEISGLAIDIDHRWQLIEELLRDTTPAPKTKVNVRCLGIDVPGEDRGYDPLALKNFLEYCTSSQCRVTDLVLSHDKKSAVAVFDRDIVYHTLSGSILYSFGSILYSFWQRMVYSSAYISTDYDDLVQFICEPQNRFLNFDLEFEEVYESCVVIVFTGSGVNEEKFCQQLIAMFKEAHSPTTDKLQNQKIVEGSCILFSFRNASREDIRCLLKGMRMKYPDVSIYPLYPYPEDEYMYVTKESYVNYTSKECEGE</sequence>
<name>A0A7J7JQF3_BUGNE</name>
<dbReference type="AlphaFoldDB" id="A0A7J7JQF3"/>
<keyword evidence="3" id="KW-1185">Reference proteome</keyword>
<reference evidence="2" key="1">
    <citation type="submission" date="2020-06" db="EMBL/GenBank/DDBJ databases">
        <title>Draft genome of Bugula neritina, a colonial animal packing powerful symbionts and potential medicines.</title>
        <authorList>
            <person name="Rayko M."/>
        </authorList>
    </citation>
    <scope>NUCLEOTIDE SEQUENCE [LARGE SCALE GENOMIC DNA]</scope>
    <source>
        <strain evidence="2">Kwan_BN1</strain>
    </source>
</reference>
<gene>
    <name evidence="2" type="ORF">EB796_013101</name>
</gene>
<feature type="region of interest" description="Disordered" evidence="1">
    <location>
        <begin position="98"/>
        <end position="135"/>
    </location>
</feature>
<evidence type="ECO:0000313" key="3">
    <source>
        <dbReference type="Proteomes" id="UP000593567"/>
    </source>
</evidence>
<accession>A0A7J7JQF3</accession>
<feature type="compositionally biased region" description="Polar residues" evidence="1">
    <location>
        <begin position="210"/>
        <end position="221"/>
    </location>
</feature>
<feature type="region of interest" description="Disordered" evidence="1">
    <location>
        <begin position="197"/>
        <end position="252"/>
    </location>
</feature>
<dbReference type="EMBL" id="VXIV02001935">
    <property type="protein sequence ID" value="KAF6028589.1"/>
    <property type="molecule type" value="Genomic_DNA"/>
</dbReference>
<feature type="compositionally biased region" description="Polar residues" evidence="1">
    <location>
        <begin position="15"/>
        <end position="33"/>
    </location>
</feature>
<protein>
    <submittedName>
        <fullName evidence="2">Uncharacterized protein</fullName>
    </submittedName>
</protein>
<evidence type="ECO:0000256" key="1">
    <source>
        <dbReference type="SAM" id="MobiDB-lite"/>
    </source>
</evidence>
<feature type="compositionally biased region" description="Pro residues" evidence="1">
    <location>
        <begin position="114"/>
        <end position="131"/>
    </location>
</feature>
<organism evidence="2 3">
    <name type="scientific">Bugula neritina</name>
    <name type="common">Brown bryozoan</name>
    <name type="synonym">Sertularia neritina</name>
    <dbReference type="NCBI Taxonomy" id="10212"/>
    <lineage>
        <taxon>Eukaryota</taxon>
        <taxon>Metazoa</taxon>
        <taxon>Spiralia</taxon>
        <taxon>Lophotrochozoa</taxon>
        <taxon>Bryozoa</taxon>
        <taxon>Gymnolaemata</taxon>
        <taxon>Cheilostomatida</taxon>
        <taxon>Flustrina</taxon>
        <taxon>Buguloidea</taxon>
        <taxon>Bugulidae</taxon>
        <taxon>Bugula</taxon>
    </lineage>
</organism>
<comment type="caution">
    <text evidence="2">The sequence shown here is derived from an EMBL/GenBank/DDBJ whole genome shotgun (WGS) entry which is preliminary data.</text>
</comment>
<feature type="compositionally biased region" description="Basic and acidic residues" evidence="1">
    <location>
        <begin position="227"/>
        <end position="240"/>
    </location>
</feature>
<dbReference type="Proteomes" id="UP000593567">
    <property type="component" value="Unassembled WGS sequence"/>
</dbReference>